<protein>
    <submittedName>
        <fullName evidence="2">GG13654</fullName>
    </submittedName>
</protein>
<dbReference type="AlphaFoldDB" id="B3P2Q5"/>
<reference evidence="2 3" key="2">
    <citation type="journal article" date="2008" name="Bioinformatics">
        <title>Assembly reconciliation.</title>
        <authorList>
            <person name="Zimin A.V."/>
            <person name="Smith D.R."/>
            <person name="Sutton G."/>
            <person name="Yorke J.A."/>
        </authorList>
    </citation>
    <scope>NUCLEOTIDE SEQUENCE [LARGE SCALE GENOMIC DNA]</scope>
    <source>
        <strain evidence="2 3">TSC#14021-0224.01</strain>
    </source>
</reference>
<reference evidence="2 3" key="1">
    <citation type="journal article" date="2007" name="Nature">
        <title>Evolution of genes and genomes on the Drosophila phylogeny.</title>
        <authorList>
            <consortium name="Drosophila 12 Genomes Consortium"/>
            <person name="Clark A.G."/>
            <person name="Eisen M.B."/>
            <person name="Smith D.R."/>
            <person name="Bergman C.M."/>
            <person name="Oliver B."/>
            <person name="Markow T.A."/>
            <person name="Kaufman T.C."/>
            <person name="Kellis M."/>
            <person name="Gelbart W."/>
            <person name="Iyer V.N."/>
            <person name="Pollard D.A."/>
            <person name="Sackton T.B."/>
            <person name="Larracuente A.M."/>
            <person name="Singh N.D."/>
            <person name="Abad J.P."/>
            <person name="Abt D.N."/>
            <person name="Adryan B."/>
            <person name="Aguade M."/>
            <person name="Akashi H."/>
            <person name="Anderson W.W."/>
            <person name="Aquadro C.F."/>
            <person name="Ardell D.H."/>
            <person name="Arguello R."/>
            <person name="Artieri C.G."/>
            <person name="Barbash D.A."/>
            <person name="Barker D."/>
            <person name="Barsanti P."/>
            <person name="Batterham P."/>
            <person name="Batzoglou S."/>
            <person name="Begun D."/>
            <person name="Bhutkar A."/>
            <person name="Blanco E."/>
            <person name="Bosak S.A."/>
            <person name="Bradley R.K."/>
            <person name="Brand A.D."/>
            <person name="Brent M.R."/>
            <person name="Brooks A.N."/>
            <person name="Brown R.H."/>
            <person name="Butlin R.K."/>
            <person name="Caggese C."/>
            <person name="Calvi B.R."/>
            <person name="Bernardo de Carvalho A."/>
            <person name="Caspi A."/>
            <person name="Castrezana S."/>
            <person name="Celniker S.E."/>
            <person name="Chang J.L."/>
            <person name="Chapple C."/>
            <person name="Chatterji S."/>
            <person name="Chinwalla A."/>
            <person name="Civetta A."/>
            <person name="Clifton S.W."/>
            <person name="Comeron J.M."/>
            <person name="Costello J.C."/>
            <person name="Coyne J.A."/>
            <person name="Daub J."/>
            <person name="David R.G."/>
            <person name="Delcher A.L."/>
            <person name="Delehaunty K."/>
            <person name="Do C.B."/>
            <person name="Ebling H."/>
            <person name="Edwards K."/>
            <person name="Eickbush T."/>
            <person name="Evans J.D."/>
            <person name="Filipski A."/>
            <person name="Findeiss S."/>
            <person name="Freyhult E."/>
            <person name="Fulton L."/>
            <person name="Fulton R."/>
            <person name="Garcia A.C."/>
            <person name="Gardiner A."/>
            <person name="Garfield D.A."/>
            <person name="Garvin B.E."/>
            <person name="Gibson G."/>
            <person name="Gilbert D."/>
            <person name="Gnerre S."/>
            <person name="Godfrey J."/>
            <person name="Good R."/>
            <person name="Gotea V."/>
            <person name="Gravely B."/>
            <person name="Greenberg A.J."/>
            <person name="Griffiths-Jones S."/>
            <person name="Gross S."/>
            <person name="Guigo R."/>
            <person name="Gustafson E.A."/>
            <person name="Haerty W."/>
            <person name="Hahn M.W."/>
            <person name="Halligan D.L."/>
            <person name="Halpern A.L."/>
            <person name="Halter G.M."/>
            <person name="Han M.V."/>
            <person name="Heger A."/>
            <person name="Hillier L."/>
            <person name="Hinrichs A.S."/>
            <person name="Holmes I."/>
            <person name="Hoskins R.A."/>
            <person name="Hubisz M.J."/>
            <person name="Hultmark D."/>
            <person name="Huntley M.A."/>
            <person name="Jaffe D.B."/>
            <person name="Jagadeeshan S."/>
            <person name="Jeck W.R."/>
            <person name="Johnson J."/>
            <person name="Jones C.D."/>
            <person name="Jordan W.C."/>
            <person name="Karpen G.H."/>
            <person name="Kataoka E."/>
            <person name="Keightley P.D."/>
            <person name="Kheradpour P."/>
            <person name="Kirkness E.F."/>
            <person name="Koerich L.B."/>
            <person name="Kristiansen K."/>
            <person name="Kudrna D."/>
            <person name="Kulathinal R.J."/>
            <person name="Kumar S."/>
            <person name="Kwok R."/>
            <person name="Lander E."/>
            <person name="Langley C.H."/>
            <person name="Lapoint R."/>
            <person name="Lazzaro B.P."/>
            <person name="Lee S.J."/>
            <person name="Levesque L."/>
            <person name="Li R."/>
            <person name="Lin C.F."/>
            <person name="Lin M.F."/>
            <person name="Lindblad-Toh K."/>
            <person name="Llopart A."/>
            <person name="Long M."/>
            <person name="Low L."/>
            <person name="Lozovsky E."/>
            <person name="Lu J."/>
            <person name="Luo M."/>
            <person name="Machado C.A."/>
            <person name="Makalowski W."/>
            <person name="Marzo M."/>
            <person name="Matsuda M."/>
            <person name="Matzkin L."/>
            <person name="McAllister B."/>
            <person name="McBride C.S."/>
            <person name="McKernan B."/>
            <person name="McKernan K."/>
            <person name="Mendez-Lago M."/>
            <person name="Minx P."/>
            <person name="Mollenhauer M.U."/>
            <person name="Montooth K."/>
            <person name="Mount S.M."/>
            <person name="Mu X."/>
            <person name="Myers E."/>
            <person name="Negre B."/>
            <person name="Newfeld S."/>
            <person name="Nielsen R."/>
            <person name="Noor M.A."/>
            <person name="O'Grady P."/>
            <person name="Pachter L."/>
            <person name="Papaceit M."/>
            <person name="Parisi M.J."/>
            <person name="Parisi M."/>
            <person name="Parts L."/>
            <person name="Pedersen J.S."/>
            <person name="Pesole G."/>
            <person name="Phillippy A.M."/>
            <person name="Ponting C.P."/>
            <person name="Pop M."/>
            <person name="Porcelli D."/>
            <person name="Powell J.R."/>
            <person name="Prohaska S."/>
            <person name="Pruitt K."/>
            <person name="Puig M."/>
            <person name="Quesneville H."/>
            <person name="Ram K.R."/>
            <person name="Rand D."/>
            <person name="Rasmussen M.D."/>
            <person name="Reed L.K."/>
            <person name="Reenan R."/>
            <person name="Reily A."/>
            <person name="Remington K.A."/>
            <person name="Rieger T.T."/>
            <person name="Ritchie M.G."/>
            <person name="Robin C."/>
            <person name="Rogers Y.H."/>
            <person name="Rohde C."/>
            <person name="Rozas J."/>
            <person name="Rubenfield M.J."/>
            <person name="Ruiz A."/>
            <person name="Russo S."/>
            <person name="Salzberg S.L."/>
            <person name="Sanchez-Gracia A."/>
            <person name="Saranga D.J."/>
            <person name="Sato H."/>
            <person name="Schaeffer S.W."/>
            <person name="Schatz M.C."/>
            <person name="Schlenke T."/>
            <person name="Schwartz R."/>
            <person name="Segarra C."/>
            <person name="Singh R.S."/>
            <person name="Sirot L."/>
            <person name="Sirota M."/>
            <person name="Sisneros N.B."/>
            <person name="Smith C.D."/>
            <person name="Smith T.F."/>
            <person name="Spieth J."/>
            <person name="Stage D.E."/>
            <person name="Stark A."/>
            <person name="Stephan W."/>
            <person name="Strausberg R.L."/>
            <person name="Strempel S."/>
            <person name="Sturgill D."/>
            <person name="Sutton G."/>
            <person name="Sutton G.G."/>
            <person name="Tao W."/>
            <person name="Teichmann S."/>
            <person name="Tobari Y.N."/>
            <person name="Tomimura Y."/>
            <person name="Tsolas J.M."/>
            <person name="Valente V.L."/>
            <person name="Venter E."/>
            <person name="Venter J.C."/>
            <person name="Vicario S."/>
            <person name="Vieira F.G."/>
            <person name="Vilella A.J."/>
            <person name="Villasante A."/>
            <person name="Walenz B."/>
            <person name="Wang J."/>
            <person name="Wasserman M."/>
            <person name="Watts T."/>
            <person name="Wilson D."/>
            <person name="Wilson R.K."/>
            <person name="Wing R.A."/>
            <person name="Wolfner M.F."/>
            <person name="Wong A."/>
            <person name="Wong G.K."/>
            <person name="Wu C.I."/>
            <person name="Wu G."/>
            <person name="Yamamoto D."/>
            <person name="Yang H.P."/>
            <person name="Yang S.P."/>
            <person name="Yorke J.A."/>
            <person name="Yoshida K."/>
            <person name="Zdobnov E."/>
            <person name="Zhang P."/>
            <person name="Zhang Y."/>
            <person name="Zimin A.V."/>
            <person name="Baldwin J."/>
            <person name="Abdouelleil A."/>
            <person name="Abdulkadir J."/>
            <person name="Abebe A."/>
            <person name="Abera B."/>
            <person name="Abreu J."/>
            <person name="Acer S.C."/>
            <person name="Aftuck L."/>
            <person name="Alexander A."/>
            <person name="An P."/>
            <person name="Anderson E."/>
            <person name="Anderson S."/>
            <person name="Arachi H."/>
            <person name="Azer M."/>
            <person name="Bachantsang P."/>
            <person name="Barry A."/>
            <person name="Bayul T."/>
            <person name="Berlin A."/>
            <person name="Bessette D."/>
            <person name="Bloom T."/>
            <person name="Blye J."/>
            <person name="Boguslavskiy L."/>
            <person name="Bonnet C."/>
            <person name="Boukhgalter B."/>
            <person name="Bourzgui I."/>
            <person name="Brown A."/>
            <person name="Cahill P."/>
            <person name="Channer S."/>
            <person name="Cheshatsang Y."/>
            <person name="Chuda L."/>
            <person name="Citroen M."/>
            <person name="Collymore A."/>
            <person name="Cooke P."/>
            <person name="Costello M."/>
            <person name="D'Aco K."/>
            <person name="Daza R."/>
            <person name="De Haan G."/>
            <person name="DeGray S."/>
            <person name="DeMaso C."/>
            <person name="Dhargay N."/>
            <person name="Dooley K."/>
            <person name="Dooley E."/>
            <person name="Doricent M."/>
            <person name="Dorje P."/>
            <person name="Dorjee K."/>
            <person name="Dupes A."/>
            <person name="Elong R."/>
            <person name="Falk J."/>
            <person name="Farina A."/>
            <person name="Faro S."/>
            <person name="Ferguson D."/>
            <person name="Fisher S."/>
            <person name="Foley C.D."/>
            <person name="Franke A."/>
            <person name="Friedrich D."/>
            <person name="Gadbois L."/>
            <person name="Gearin G."/>
            <person name="Gearin C.R."/>
            <person name="Giannoukos G."/>
            <person name="Goode T."/>
            <person name="Graham J."/>
            <person name="Grandbois E."/>
            <person name="Grewal S."/>
            <person name="Gyaltsen K."/>
            <person name="Hafez N."/>
            <person name="Hagos B."/>
            <person name="Hall J."/>
            <person name="Henson C."/>
            <person name="Hollinger A."/>
            <person name="Honan T."/>
            <person name="Huard M.D."/>
            <person name="Hughes L."/>
            <person name="Hurhula B."/>
            <person name="Husby M.E."/>
            <person name="Kamat A."/>
            <person name="Kanga B."/>
            <person name="Kashin S."/>
            <person name="Khazanovich D."/>
            <person name="Kisner P."/>
            <person name="Lance K."/>
            <person name="Lara M."/>
            <person name="Lee W."/>
            <person name="Lennon N."/>
            <person name="Letendre F."/>
            <person name="LeVine R."/>
            <person name="Lipovsky A."/>
            <person name="Liu X."/>
            <person name="Liu J."/>
            <person name="Liu S."/>
            <person name="Lokyitsang T."/>
            <person name="Lokyitsang Y."/>
            <person name="Lubonja R."/>
            <person name="Lui A."/>
            <person name="MacDonald P."/>
            <person name="Magnisalis V."/>
            <person name="Maru K."/>
            <person name="Matthews C."/>
            <person name="McCusker W."/>
            <person name="McDonough S."/>
            <person name="Mehta T."/>
            <person name="Meldrim J."/>
            <person name="Meneus L."/>
            <person name="Mihai O."/>
            <person name="Mihalev A."/>
            <person name="Mihova T."/>
            <person name="Mittelman R."/>
            <person name="Mlenga V."/>
            <person name="Montmayeur A."/>
            <person name="Mulrain L."/>
            <person name="Navidi A."/>
            <person name="Naylor J."/>
            <person name="Negash T."/>
            <person name="Nguyen T."/>
            <person name="Nguyen N."/>
            <person name="Nicol R."/>
            <person name="Norbu C."/>
            <person name="Norbu N."/>
            <person name="Novod N."/>
            <person name="O'Neill B."/>
            <person name="Osman S."/>
            <person name="Markiewicz E."/>
            <person name="Oyono O.L."/>
            <person name="Patti C."/>
            <person name="Phunkhang P."/>
            <person name="Pierre F."/>
            <person name="Priest M."/>
            <person name="Raghuraman S."/>
            <person name="Rege F."/>
            <person name="Reyes R."/>
            <person name="Rise C."/>
            <person name="Rogov P."/>
            <person name="Ross K."/>
            <person name="Ryan E."/>
            <person name="Settipalli S."/>
            <person name="Shea T."/>
            <person name="Sherpa N."/>
            <person name="Shi L."/>
            <person name="Shih D."/>
            <person name="Sparrow T."/>
            <person name="Spaulding J."/>
            <person name="Stalker J."/>
            <person name="Stange-Thomann N."/>
            <person name="Stavropoulos S."/>
            <person name="Stone C."/>
            <person name="Strader C."/>
            <person name="Tesfaye S."/>
            <person name="Thomson T."/>
            <person name="Thoulutsang Y."/>
            <person name="Thoulutsang D."/>
            <person name="Topham K."/>
            <person name="Topping I."/>
            <person name="Tsamla T."/>
            <person name="Vassiliev H."/>
            <person name="Vo A."/>
            <person name="Wangchuk T."/>
            <person name="Wangdi T."/>
            <person name="Weiand M."/>
            <person name="Wilkinson J."/>
            <person name="Wilson A."/>
            <person name="Yadav S."/>
            <person name="Young G."/>
            <person name="Yu Q."/>
            <person name="Zembek L."/>
            <person name="Zhong D."/>
            <person name="Zimmer A."/>
            <person name="Zwirko Z."/>
            <person name="Jaffe D.B."/>
            <person name="Alvarez P."/>
            <person name="Brockman W."/>
            <person name="Butler J."/>
            <person name="Chin C."/>
            <person name="Gnerre S."/>
            <person name="Grabherr M."/>
            <person name="Kleber M."/>
            <person name="Mauceli E."/>
            <person name="MacCallum I."/>
        </authorList>
    </citation>
    <scope>NUCLEOTIDE SEQUENCE [LARGE SCALE GENOMIC DNA]</scope>
    <source>
        <strain evidence="2 3">TSC#14021-0224.01</strain>
    </source>
</reference>
<accession>B3P2Q5</accession>
<keyword evidence="3" id="KW-1185">Reference proteome</keyword>
<organism evidence="2 3">
    <name type="scientific">Drosophila erecta</name>
    <name type="common">Fruit fly</name>
    <dbReference type="NCBI Taxonomy" id="7220"/>
    <lineage>
        <taxon>Eukaryota</taxon>
        <taxon>Metazoa</taxon>
        <taxon>Ecdysozoa</taxon>
        <taxon>Arthropoda</taxon>
        <taxon>Hexapoda</taxon>
        <taxon>Insecta</taxon>
        <taxon>Pterygota</taxon>
        <taxon>Neoptera</taxon>
        <taxon>Endopterygota</taxon>
        <taxon>Diptera</taxon>
        <taxon>Brachycera</taxon>
        <taxon>Muscomorpha</taxon>
        <taxon>Ephydroidea</taxon>
        <taxon>Drosophilidae</taxon>
        <taxon>Drosophila</taxon>
        <taxon>Sophophora</taxon>
    </lineage>
</organism>
<name>B3P2Q5_DROER</name>
<feature type="region of interest" description="Disordered" evidence="1">
    <location>
        <begin position="1"/>
        <end position="62"/>
    </location>
</feature>
<evidence type="ECO:0000313" key="2">
    <source>
        <dbReference type="EMBL" id="EDV48077.1"/>
    </source>
</evidence>
<sequence length="62" mass="6622">MKQPDLPGPARTCQELPGPQPASKRQRRSGHSDAAGMQLSTRIAGSGERARSGIEAPYAVHR</sequence>
<dbReference type="EMBL" id="CH954181">
    <property type="protein sequence ID" value="EDV48077.1"/>
    <property type="molecule type" value="Genomic_DNA"/>
</dbReference>
<proteinExistence type="predicted"/>
<dbReference type="HOGENOM" id="CLU_3016469_0_0_1"/>
<dbReference type="OMA" id="RNGHNDA"/>
<evidence type="ECO:0000313" key="3">
    <source>
        <dbReference type="Proteomes" id="UP000008711"/>
    </source>
</evidence>
<gene>
    <name evidence="2" type="primary">Dere\GG13654</name>
    <name evidence="2" type="ORF">Dere_GG13654</name>
</gene>
<dbReference type="Proteomes" id="UP000008711">
    <property type="component" value="Unassembled WGS sequence"/>
</dbReference>
<evidence type="ECO:0000256" key="1">
    <source>
        <dbReference type="SAM" id="MobiDB-lite"/>
    </source>
</evidence>